<dbReference type="Pfam" id="PF03453">
    <property type="entry name" value="MoeA_N"/>
    <property type="match status" value="1"/>
</dbReference>
<feature type="domain" description="MoaB/Mog" evidence="3">
    <location>
        <begin position="186"/>
        <end position="325"/>
    </location>
</feature>
<name>A0A381TM76_9ZZZZ</name>
<dbReference type="AlphaFoldDB" id="A0A381TM76"/>
<organism evidence="4">
    <name type="scientific">marine metagenome</name>
    <dbReference type="NCBI Taxonomy" id="408172"/>
    <lineage>
        <taxon>unclassified sequences</taxon>
        <taxon>metagenomes</taxon>
        <taxon>ecological metagenomes</taxon>
    </lineage>
</organism>
<dbReference type="GO" id="GO:0005829">
    <property type="term" value="C:cytosol"/>
    <property type="evidence" value="ECO:0007669"/>
    <property type="project" value="TreeGrafter"/>
</dbReference>
<dbReference type="UniPathway" id="UPA00344"/>
<comment type="pathway">
    <text evidence="1">Cofactor biosynthesis; molybdopterin biosynthesis.</text>
</comment>
<dbReference type="InterPro" id="IPR036135">
    <property type="entry name" value="MoeA_linker/N_sf"/>
</dbReference>
<dbReference type="SUPFAM" id="SSF63867">
    <property type="entry name" value="MoeA C-terminal domain-like"/>
    <property type="match status" value="1"/>
</dbReference>
<dbReference type="Pfam" id="PF03454">
    <property type="entry name" value="MoeA_C"/>
    <property type="match status" value="1"/>
</dbReference>
<dbReference type="InterPro" id="IPR005110">
    <property type="entry name" value="MoeA_linker/N"/>
</dbReference>
<dbReference type="InterPro" id="IPR001453">
    <property type="entry name" value="MoaB/Mog_dom"/>
</dbReference>
<keyword evidence="2" id="KW-0501">Molybdenum cofactor biosynthesis</keyword>
<dbReference type="Gene3D" id="2.40.340.10">
    <property type="entry name" value="MoeA, C-terminal, domain IV"/>
    <property type="match status" value="1"/>
</dbReference>
<dbReference type="PANTHER" id="PTHR10192:SF5">
    <property type="entry name" value="GEPHYRIN"/>
    <property type="match status" value="1"/>
</dbReference>
<evidence type="ECO:0000313" key="4">
    <source>
        <dbReference type="EMBL" id="SVA17186.1"/>
    </source>
</evidence>
<dbReference type="EMBL" id="UINC01004834">
    <property type="protein sequence ID" value="SVA17186.1"/>
    <property type="molecule type" value="Genomic_DNA"/>
</dbReference>
<sequence>MADFFNVISPPDAIDLMSEKISSVGFETVYTEDALGRTLAERVVSEENSPSFNRSSMDGYSVRASDTYGASDALPAYLELVGEIPMGSEAFLSLSPGETATAYTGGMLANNADAVVMVEHTKITPTGLLEVYRPVASGENVIMAGEDFQIGEAILAVGKTIGHAELGALMSLGITSIQAYRTPKVAVISSGDELVPPKEKLTGGMIRDINLYTIGALVEGLSALPTLFPRVPDEIDELLDVGKRAIEVSDMVVFTAGSSISSRDLTAQVMNRMGSPGVLIHGLSVKPGKPTILGFSAGKPIIGLPGNPVSAITIFKAVVDPLLRLISGQKIFPGNKIVEAILNSNLPSTSGRTDYVRVQLKNENGKTFAVPVHGKSNLISTILESDGYVEIGSESSGVYKDTLVEVCLD</sequence>
<dbReference type="Pfam" id="PF00994">
    <property type="entry name" value="MoCF_biosynth"/>
    <property type="match status" value="1"/>
</dbReference>
<protein>
    <recommendedName>
        <fullName evidence="3">MoaB/Mog domain-containing protein</fullName>
    </recommendedName>
</protein>
<dbReference type="InterPro" id="IPR038987">
    <property type="entry name" value="MoeA-like"/>
</dbReference>
<dbReference type="Gene3D" id="2.170.190.11">
    <property type="entry name" value="Molybdopterin biosynthesis moea protein, domain 3"/>
    <property type="match status" value="1"/>
</dbReference>
<dbReference type="CDD" id="cd00887">
    <property type="entry name" value="MoeA"/>
    <property type="match status" value="1"/>
</dbReference>
<dbReference type="InterPro" id="IPR036688">
    <property type="entry name" value="MoeA_C_domain_IV_sf"/>
</dbReference>
<evidence type="ECO:0000259" key="3">
    <source>
        <dbReference type="SMART" id="SM00852"/>
    </source>
</evidence>
<evidence type="ECO:0000256" key="2">
    <source>
        <dbReference type="ARBA" id="ARBA00023150"/>
    </source>
</evidence>
<dbReference type="SUPFAM" id="SSF63882">
    <property type="entry name" value="MoeA N-terminal region -like"/>
    <property type="match status" value="1"/>
</dbReference>
<dbReference type="Gene3D" id="3.40.980.10">
    <property type="entry name" value="MoaB/Mog-like domain"/>
    <property type="match status" value="1"/>
</dbReference>
<reference evidence="4" key="1">
    <citation type="submission" date="2018-05" db="EMBL/GenBank/DDBJ databases">
        <authorList>
            <person name="Lanie J.A."/>
            <person name="Ng W.-L."/>
            <person name="Kazmierczak K.M."/>
            <person name="Andrzejewski T.M."/>
            <person name="Davidsen T.M."/>
            <person name="Wayne K.J."/>
            <person name="Tettelin H."/>
            <person name="Glass J.I."/>
            <person name="Rusch D."/>
            <person name="Podicherti R."/>
            <person name="Tsui H.-C.T."/>
            <person name="Winkler M.E."/>
        </authorList>
    </citation>
    <scope>NUCLEOTIDE SEQUENCE</scope>
</reference>
<evidence type="ECO:0000256" key="1">
    <source>
        <dbReference type="ARBA" id="ARBA00005046"/>
    </source>
</evidence>
<dbReference type="PANTHER" id="PTHR10192">
    <property type="entry name" value="MOLYBDOPTERIN BIOSYNTHESIS PROTEIN"/>
    <property type="match status" value="1"/>
</dbReference>
<accession>A0A381TM76</accession>
<dbReference type="SUPFAM" id="SSF53218">
    <property type="entry name" value="Molybdenum cofactor biosynthesis proteins"/>
    <property type="match status" value="1"/>
</dbReference>
<proteinExistence type="predicted"/>
<dbReference type="Gene3D" id="3.90.105.10">
    <property type="entry name" value="Molybdopterin biosynthesis moea protein, domain 2"/>
    <property type="match status" value="1"/>
</dbReference>
<dbReference type="SMART" id="SM00852">
    <property type="entry name" value="MoCF_biosynth"/>
    <property type="match status" value="1"/>
</dbReference>
<gene>
    <name evidence="4" type="ORF">METZ01_LOCUS70040</name>
</gene>
<dbReference type="InterPro" id="IPR005111">
    <property type="entry name" value="MoeA_C_domain_IV"/>
</dbReference>
<dbReference type="InterPro" id="IPR036425">
    <property type="entry name" value="MoaB/Mog-like_dom_sf"/>
</dbReference>
<dbReference type="GO" id="GO:0006777">
    <property type="term" value="P:Mo-molybdopterin cofactor biosynthetic process"/>
    <property type="evidence" value="ECO:0007669"/>
    <property type="project" value="UniProtKB-KW"/>
</dbReference>
<dbReference type="GO" id="GO:0061599">
    <property type="term" value="F:molybdopterin molybdotransferase activity"/>
    <property type="evidence" value="ECO:0007669"/>
    <property type="project" value="TreeGrafter"/>
</dbReference>